<evidence type="ECO:0000313" key="2">
    <source>
        <dbReference type="EMBL" id="KAA8911677.1"/>
    </source>
</evidence>
<comment type="caution">
    <text evidence="2">The sequence shown here is derived from an EMBL/GenBank/DDBJ whole genome shotgun (WGS) entry which is preliminary data.</text>
</comment>
<feature type="compositionally biased region" description="Basic and acidic residues" evidence="1">
    <location>
        <begin position="59"/>
        <end position="68"/>
    </location>
</feature>
<feature type="region of interest" description="Disordered" evidence="1">
    <location>
        <begin position="1"/>
        <end position="94"/>
    </location>
</feature>
<feature type="compositionally biased region" description="Polar residues" evidence="1">
    <location>
        <begin position="9"/>
        <end position="21"/>
    </location>
</feature>
<accession>A0A5J5F677</accession>
<evidence type="ECO:0000256" key="1">
    <source>
        <dbReference type="SAM" id="MobiDB-lite"/>
    </source>
</evidence>
<dbReference type="Proteomes" id="UP000326924">
    <property type="component" value="Unassembled WGS sequence"/>
</dbReference>
<dbReference type="EMBL" id="VXIS01000033">
    <property type="protein sequence ID" value="KAA8911677.1"/>
    <property type="molecule type" value="Genomic_DNA"/>
</dbReference>
<keyword evidence="3" id="KW-1185">Reference proteome</keyword>
<feature type="compositionally biased region" description="Low complexity" evidence="1">
    <location>
        <begin position="33"/>
        <end position="47"/>
    </location>
</feature>
<proteinExistence type="predicted"/>
<evidence type="ECO:0000313" key="3">
    <source>
        <dbReference type="Proteomes" id="UP000326924"/>
    </source>
</evidence>
<feature type="non-terminal residue" evidence="2">
    <location>
        <position position="1"/>
    </location>
</feature>
<organism evidence="2 3">
    <name type="scientific">Sphaerosporella brunnea</name>
    <dbReference type="NCBI Taxonomy" id="1250544"/>
    <lineage>
        <taxon>Eukaryota</taxon>
        <taxon>Fungi</taxon>
        <taxon>Dikarya</taxon>
        <taxon>Ascomycota</taxon>
        <taxon>Pezizomycotina</taxon>
        <taxon>Pezizomycetes</taxon>
        <taxon>Pezizales</taxon>
        <taxon>Pyronemataceae</taxon>
        <taxon>Sphaerosporella</taxon>
    </lineage>
</organism>
<dbReference type="AlphaFoldDB" id="A0A5J5F677"/>
<protein>
    <submittedName>
        <fullName evidence="2">Uncharacterized protein</fullName>
    </submittedName>
</protein>
<sequence length="230" mass="24522">HHHVATILHTPSHTPSGTATERNAKPQGPPSQAPARCSPAGASSPPARSHPDSAWLGKENPKRVDPRPRLRVSSRTQDPGASHRARSRDREFGKEHRVARNLVGRQAGVARCGSVPSRRLWADGHVGRAAERPREHARVEAVGRAPWHRQAHRHGGCQVGSGCAGAPRHACPRRGVGGEKDLGGYRRTVSASRNEAVRQASFANPAAACASAAPSSEREDPGLYGYEPVG</sequence>
<reference evidence="2 3" key="1">
    <citation type="submission" date="2019-09" db="EMBL/GenBank/DDBJ databases">
        <title>Draft genome of the ectomycorrhizal ascomycete Sphaerosporella brunnea.</title>
        <authorList>
            <consortium name="DOE Joint Genome Institute"/>
            <person name="Benucci G.M."/>
            <person name="Marozzi G."/>
            <person name="Antonielli L."/>
            <person name="Sanchez S."/>
            <person name="Marco P."/>
            <person name="Wang X."/>
            <person name="Falini L.B."/>
            <person name="Barry K."/>
            <person name="Haridas S."/>
            <person name="Lipzen A."/>
            <person name="Labutti K."/>
            <person name="Grigoriev I.V."/>
            <person name="Murat C."/>
            <person name="Martin F."/>
            <person name="Albertini E."/>
            <person name="Donnini D."/>
            <person name="Bonito G."/>
        </authorList>
    </citation>
    <scope>NUCLEOTIDE SEQUENCE [LARGE SCALE GENOMIC DNA]</scope>
    <source>
        <strain evidence="2 3">Sb_GMNB300</strain>
    </source>
</reference>
<name>A0A5J5F677_9PEZI</name>
<dbReference type="InParanoid" id="A0A5J5F677"/>
<feature type="region of interest" description="Disordered" evidence="1">
    <location>
        <begin position="209"/>
        <end position="230"/>
    </location>
</feature>
<gene>
    <name evidence="2" type="ORF">FN846DRAFT_1019563</name>
</gene>